<reference evidence="3" key="1">
    <citation type="journal article" date="2023" name="Mol. Biol. Evol.">
        <title>Third-Generation Sequencing Reveals the Adaptive Role of the Epigenome in Three Deep-Sea Polychaetes.</title>
        <authorList>
            <person name="Perez M."/>
            <person name="Aroh O."/>
            <person name="Sun Y."/>
            <person name="Lan Y."/>
            <person name="Juniper S.K."/>
            <person name="Young C.R."/>
            <person name="Angers B."/>
            <person name="Qian P.Y."/>
        </authorList>
    </citation>
    <scope>NUCLEOTIDE SEQUENCE</scope>
    <source>
        <strain evidence="3">R07B-5</strain>
    </source>
</reference>
<feature type="compositionally biased region" description="Polar residues" evidence="1">
    <location>
        <begin position="693"/>
        <end position="703"/>
    </location>
</feature>
<evidence type="ECO:0000313" key="3">
    <source>
        <dbReference type="EMBL" id="KAK2183786.1"/>
    </source>
</evidence>
<feature type="region of interest" description="Disordered" evidence="1">
    <location>
        <begin position="471"/>
        <end position="506"/>
    </location>
</feature>
<feature type="domain" description="Zinc-finger CCCH" evidence="2">
    <location>
        <begin position="7"/>
        <end position="86"/>
    </location>
</feature>
<evidence type="ECO:0000256" key="1">
    <source>
        <dbReference type="SAM" id="MobiDB-lite"/>
    </source>
</evidence>
<comment type="caution">
    <text evidence="3">The sequence shown here is derived from an EMBL/GenBank/DDBJ whole genome shotgun (WGS) entry which is preliminary data.</text>
</comment>
<sequence length="719" mass="78892">MHSFLFAQGDTCPYRHCEAALGSETVCTLWKEGRCHRAVCKFRHMDIVKDRSTIPCYWESQPGGCTKPHCVFKHQRDKTYPSTAVQIQHPQRIVVEQTAAAALNADRSVTQPAFGHGKGDAGNLDLSTASNPATPKVEQVVINPCDEESDQESCVGTPVKTPGIGHLLGQGQPPVWPQHRKGIYDEQEGEDEEPLNFGIKSLEEIRKEKLQQAKRLVEEADSFVANTLPILERNLLSSNAAVKDVEVQGELNRRPMSGMDSSRRVVIAAEAPAPAPRPSVVSRLGLKVTRPEDKGPSNVRMRLGRLPPTEPTPVPVEQKEEDCVTVKTLAEIRREKQQRTEVGGPAPQLGVRIKSLAEIRQERALQQKASHGQPNGKPVKDTEMTRSSADVRVKSQIIVQPMSRGLPNRAGGDTRGKDESSPKKPRIQLYKPPAMKEKGMALVQCLLKTCVCCQNPAWGSKTYSEILREKQLKKQQSDGQTRDAGDNEQPDRQTGEDTTDRTVPSKKRCFSPVTFDAAETDMNSKKHKFQPVVFDLDKNSAAVVPSQNQTAELVMPTGKSVSDVGAKRKRSISPIKFDHLLSSKPAPGTPGDSTVTVDLIGNDVQKAVVTSSSDSPSDEPETRTATVSSVKTVTLRRNLSSDTAPVAAAPRRKSSSDSSRRQSLASNRSQQDVDDQIDAELDDFLDDFDMELPNSTSKTTVTSAVDEDDLLQEMEELLA</sequence>
<feature type="compositionally biased region" description="Basic and acidic residues" evidence="1">
    <location>
        <begin position="471"/>
        <end position="500"/>
    </location>
</feature>
<feature type="region of interest" description="Disordered" evidence="1">
    <location>
        <begin position="364"/>
        <end position="433"/>
    </location>
</feature>
<organism evidence="3 4">
    <name type="scientific">Ridgeia piscesae</name>
    <name type="common">Tubeworm</name>
    <dbReference type="NCBI Taxonomy" id="27915"/>
    <lineage>
        <taxon>Eukaryota</taxon>
        <taxon>Metazoa</taxon>
        <taxon>Spiralia</taxon>
        <taxon>Lophotrochozoa</taxon>
        <taxon>Annelida</taxon>
        <taxon>Polychaeta</taxon>
        <taxon>Sedentaria</taxon>
        <taxon>Canalipalpata</taxon>
        <taxon>Sabellida</taxon>
        <taxon>Siboglinidae</taxon>
        <taxon>Ridgeia</taxon>
    </lineage>
</organism>
<keyword evidence="4" id="KW-1185">Reference proteome</keyword>
<dbReference type="EMBL" id="JAODUO010000295">
    <property type="protein sequence ID" value="KAK2183786.1"/>
    <property type="molecule type" value="Genomic_DNA"/>
</dbReference>
<feature type="region of interest" description="Disordered" evidence="1">
    <location>
        <begin position="289"/>
        <end position="321"/>
    </location>
</feature>
<dbReference type="InterPro" id="IPR041686">
    <property type="entry name" value="Znf-CCCH_3"/>
</dbReference>
<proteinExistence type="predicted"/>
<dbReference type="PANTHER" id="PTHR15725">
    <property type="entry name" value="ZN-FINGER, C-X8-C-X5-C-X3-H TYPE-CONTAINING"/>
    <property type="match status" value="1"/>
</dbReference>
<name>A0AAD9UC09_RIDPI</name>
<feature type="compositionally biased region" description="Basic and acidic residues" evidence="1">
    <location>
        <begin position="412"/>
        <end position="422"/>
    </location>
</feature>
<evidence type="ECO:0000259" key="2">
    <source>
        <dbReference type="Pfam" id="PF15663"/>
    </source>
</evidence>
<accession>A0AAD9UC09</accession>
<feature type="compositionally biased region" description="Acidic residues" evidence="1">
    <location>
        <begin position="672"/>
        <end position="690"/>
    </location>
</feature>
<feature type="region of interest" description="Disordered" evidence="1">
    <location>
        <begin position="578"/>
        <end position="707"/>
    </location>
</feature>
<evidence type="ECO:0000313" key="4">
    <source>
        <dbReference type="Proteomes" id="UP001209878"/>
    </source>
</evidence>
<feature type="compositionally biased region" description="Polar residues" evidence="1">
    <location>
        <begin position="623"/>
        <end position="643"/>
    </location>
</feature>
<dbReference type="Gene3D" id="4.10.1000.10">
    <property type="entry name" value="Zinc finger, CCCH-type"/>
    <property type="match status" value="1"/>
</dbReference>
<gene>
    <name evidence="3" type="ORF">NP493_289g02029</name>
</gene>
<dbReference type="Proteomes" id="UP001209878">
    <property type="component" value="Unassembled WGS sequence"/>
</dbReference>
<protein>
    <recommendedName>
        <fullName evidence="2">Zinc-finger CCCH domain-containing protein</fullName>
    </recommendedName>
</protein>
<dbReference type="PANTHER" id="PTHR15725:SF14">
    <property type="entry name" value="ZINC FINGER CCCH DOMAIN-CONTAINING PROTEIN 11A"/>
    <property type="match status" value="1"/>
</dbReference>
<dbReference type="AlphaFoldDB" id="A0AAD9UC09"/>
<dbReference type="Pfam" id="PF15663">
    <property type="entry name" value="zf-CCCH_3"/>
    <property type="match status" value="1"/>
</dbReference>
<feature type="compositionally biased region" description="Basic and acidic residues" evidence="1">
    <location>
        <begin position="378"/>
        <end position="393"/>
    </location>
</feature>